<reference evidence="1 2" key="1">
    <citation type="submission" date="2016-03" db="EMBL/GenBank/DDBJ databases">
        <title>Cyphomyrmex costatus WGS genome.</title>
        <authorList>
            <person name="Nygaard S."/>
            <person name="Hu H."/>
            <person name="Boomsma J."/>
            <person name="Zhang G."/>
        </authorList>
    </citation>
    <scope>NUCLEOTIDE SEQUENCE [LARGE SCALE GENOMIC DNA]</scope>
    <source>
        <strain evidence="1">MS0001</strain>
        <tissue evidence="1">Whole body</tissue>
    </source>
</reference>
<protein>
    <submittedName>
        <fullName evidence="1">Uncharacterized protein</fullName>
    </submittedName>
</protein>
<organism evidence="1 2">
    <name type="scientific">Cyphomyrmex costatus</name>
    <dbReference type="NCBI Taxonomy" id="456900"/>
    <lineage>
        <taxon>Eukaryota</taxon>
        <taxon>Metazoa</taxon>
        <taxon>Ecdysozoa</taxon>
        <taxon>Arthropoda</taxon>
        <taxon>Hexapoda</taxon>
        <taxon>Insecta</taxon>
        <taxon>Pterygota</taxon>
        <taxon>Neoptera</taxon>
        <taxon>Endopterygota</taxon>
        <taxon>Hymenoptera</taxon>
        <taxon>Apocrita</taxon>
        <taxon>Aculeata</taxon>
        <taxon>Formicoidea</taxon>
        <taxon>Formicidae</taxon>
        <taxon>Myrmicinae</taxon>
        <taxon>Cyphomyrmex</taxon>
    </lineage>
</organism>
<accession>A0A151IBS7</accession>
<dbReference type="Proteomes" id="UP000078542">
    <property type="component" value="Unassembled WGS sequence"/>
</dbReference>
<evidence type="ECO:0000313" key="1">
    <source>
        <dbReference type="EMBL" id="KYM96958.1"/>
    </source>
</evidence>
<name>A0A151IBS7_9HYME</name>
<evidence type="ECO:0000313" key="2">
    <source>
        <dbReference type="Proteomes" id="UP000078542"/>
    </source>
</evidence>
<dbReference type="EMBL" id="KQ978106">
    <property type="protein sequence ID" value="KYM96958.1"/>
    <property type="molecule type" value="Genomic_DNA"/>
</dbReference>
<keyword evidence="2" id="KW-1185">Reference proteome</keyword>
<gene>
    <name evidence="1" type="ORF">ALC62_12335</name>
</gene>
<dbReference type="AlphaFoldDB" id="A0A151IBS7"/>
<sequence>MARLEKSDGKGEGHYRKRALPLYYAMSRTRTNICSVCSNILPSSPHFSALDLATRFRPGGTREKWEARGDGEQKSEGGLPRAERMLGSVVLLWFALQFKEGPRLFLSIQDAASSWECDRESYGIILRSCLKIIERVGQHFTILNKQRLVTSCIYAKRLLRESRRTVSPNQRQSRYTAKRVYTGVRLFGRSLCPPLAISC</sequence>
<proteinExistence type="predicted"/>